<feature type="compositionally biased region" description="Low complexity" evidence="1">
    <location>
        <begin position="143"/>
        <end position="163"/>
    </location>
</feature>
<evidence type="ECO:0000313" key="2">
    <source>
        <dbReference type="EMBL" id="RSH94883.1"/>
    </source>
</evidence>
<dbReference type="Proteomes" id="UP000279259">
    <property type="component" value="Unassembled WGS sequence"/>
</dbReference>
<evidence type="ECO:0000313" key="3">
    <source>
        <dbReference type="Proteomes" id="UP000279259"/>
    </source>
</evidence>
<dbReference type="OrthoDB" id="10432466at2759"/>
<accession>A0A427YUR1</accession>
<proteinExistence type="predicted"/>
<sequence>MSGTSGTIATATQTLPNPTTSARYPTTIYLILTGVRTEWHESDAGQTLTIPEFTLRLDYDSRNSTGTVGAGGHLLTPYPHPNCYRVGHLPGPSELEVAQVMGRQLLMEARKMKWTDAELFELSEAAASAEMGSTGNVDGGGSSTVTASTTAPGTASATAPGTATGRNGVGVGLGVGAWGSGRGVLMCGGRSLTTLATALRGQRFQALFDRSWEMTRRIMAVNGHRDVSGDGIDVALYTCKEYEEGWSRRRGAGGA</sequence>
<feature type="region of interest" description="Disordered" evidence="1">
    <location>
        <begin position="131"/>
        <end position="163"/>
    </location>
</feature>
<protein>
    <submittedName>
        <fullName evidence="2">Uncharacterized protein</fullName>
    </submittedName>
</protein>
<dbReference type="AlphaFoldDB" id="A0A427YUR1"/>
<reference evidence="2 3" key="1">
    <citation type="submission" date="2018-11" db="EMBL/GenBank/DDBJ databases">
        <title>Genome sequence of Saitozyma podzolica DSM 27192.</title>
        <authorList>
            <person name="Aliyu H."/>
            <person name="Gorte O."/>
            <person name="Ochsenreither K."/>
        </authorList>
    </citation>
    <scope>NUCLEOTIDE SEQUENCE [LARGE SCALE GENOMIC DNA]</scope>
    <source>
        <strain evidence="2 3">DSM 27192</strain>
    </source>
</reference>
<gene>
    <name evidence="2" type="ORF">EHS25_004689</name>
</gene>
<comment type="caution">
    <text evidence="2">The sequence shown here is derived from an EMBL/GenBank/DDBJ whole genome shotgun (WGS) entry which is preliminary data.</text>
</comment>
<keyword evidence="3" id="KW-1185">Reference proteome</keyword>
<dbReference type="EMBL" id="RSCD01000002">
    <property type="protein sequence ID" value="RSH94883.1"/>
    <property type="molecule type" value="Genomic_DNA"/>
</dbReference>
<evidence type="ECO:0000256" key="1">
    <source>
        <dbReference type="SAM" id="MobiDB-lite"/>
    </source>
</evidence>
<organism evidence="2 3">
    <name type="scientific">Saitozyma podzolica</name>
    <dbReference type="NCBI Taxonomy" id="1890683"/>
    <lineage>
        <taxon>Eukaryota</taxon>
        <taxon>Fungi</taxon>
        <taxon>Dikarya</taxon>
        <taxon>Basidiomycota</taxon>
        <taxon>Agaricomycotina</taxon>
        <taxon>Tremellomycetes</taxon>
        <taxon>Tremellales</taxon>
        <taxon>Trimorphomycetaceae</taxon>
        <taxon>Saitozyma</taxon>
    </lineage>
</organism>
<name>A0A427YUR1_9TREE</name>